<evidence type="ECO:0000313" key="1">
    <source>
        <dbReference type="EMBL" id="NGP18794.1"/>
    </source>
</evidence>
<comment type="caution">
    <text evidence="1">The sequence shown here is derived from an EMBL/GenBank/DDBJ whole genome shotgun (WGS) entry which is preliminary data.</text>
</comment>
<dbReference type="RefSeq" id="WP_164535038.1">
    <property type="nucleotide sequence ID" value="NZ_JAALFG010000003.1"/>
</dbReference>
<evidence type="ECO:0000313" key="2">
    <source>
        <dbReference type="Proteomes" id="UP000474802"/>
    </source>
</evidence>
<keyword evidence="2" id="KW-1185">Reference proteome</keyword>
<dbReference type="AlphaFoldDB" id="A0A6M1SQ59"/>
<reference evidence="1 2" key="2">
    <citation type="submission" date="2020-03" db="EMBL/GenBank/DDBJ databases">
        <title>Devosia chinhatensis sp. nov., isolated from a hexachlorocyclohexane (HCH) dump site in India.</title>
        <authorList>
            <person name="Kumar M."/>
            <person name="Lal R."/>
        </authorList>
    </citation>
    <scope>NUCLEOTIDE SEQUENCE [LARGE SCALE GENOMIC DNA]</scope>
    <source>
        <strain evidence="1 2">H239</strain>
    </source>
</reference>
<name>A0A6M1SQ59_9HYPH</name>
<protein>
    <submittedName>
        <fullName evidence="1">Uncharacterized protein</fullName>
    </submittedName>
</protein>
<accession>A0A6M1SQ59</accession>
<dbReference type="Proteomes" id="UP000474802">
    <property type="component" value="Unassembled WGS sequence"/>
</dbReference>
<proteinExistence type="predicted"/>
<gene>
    <name evidence="1" type="ORF">G5575_15025</name>
</gene>
<organism evidence="1 2">
    <name type="scientific">Devosia aurantiaca</name>
    <dbReference type="NCBI Taxonomy" id="2714858"/>
    <lineage>
        <taxon>Bacteria</taxon>
        <taxon>Pseudomonadati</taxon>
        <taxon>Pseudomonadota</taxon>
        <taxon>Alphaproteobacteria</taxon>
        <taxon>Hyphomicrobiales</taxon>
        <taxon>Devosiaceae</taxon>
        <taxon>Devosia</taxon>
    </lineage>
</organism>
<reference evidence="1 2" key="1">
    <citation type="submission" date="2020-02" db="EMBL/GenBank/DDBJ databases">
        <authorList>
            <person name="Khan S.A."/>
            <person name="Jeon C.O."/>
            <person name="Chun B.H."/>
        </authorList>
    </citation>
    <scope>NUCLEOTIDE SEQUENCE [LARGE SCALE GENOMIC DNA]</scope>
    <source>
        <strain evidence="1 2">H239</strain>
    </source>
</reference>
<dbReference type="EMBL" id="JAALFG010000003">
    <property type="protein sequence ID" value="NGP18794.1"/>
    <property type="molecule type" value="Genomic_DNA"/>
</dbReference>
<sequence length="74" mass="8116">MIMEARPDSDADQIALELRVMPPYAHTAATENEPYGWVAEADILQTISLLEEYSSMPAGLTPADIYDGSYLPAK</sequence>
<dbReference type="Gene3D" id="3.40.190.10">
    <property type="entry name" value="Periplasmic binding protein-like II"/>
    <property type="match status" value="1"/>
</dbReference>